<feature type="chain" id="PRO_5011481075" evidence="1">
    <location>
        <begin position="23"/>
        <end position="351"/>
    </location>
</feature>
<dbReference type="Pfam" id="PF09084">
    <property type="entry name" value="NMT1"/>
    <property type="match status" value="1"/>
</dbReference>
<dbReference type="PANTHER" id="PTHR31528:SF15">
    <property type="entry name" value="RIBOFLAVIN-BINDING PROTEIN RIBY"/>
    <property type="match status" value="1"/>
</dbReference>
<sequence>MVKHTLISLSLAAIGAASPLLAQDTVNLIFSHPNMAPGEEVFMYAVPEKMGYFADEGITVNMQAASGGAQAAQIVMSGEGDLSTTMAEAVLQLREQGADLTAIYELKRNNGFAVGIPAGSDISSLEDLVGKTIGVPVAGGGLAMIIDESFRKAGLEPTYTPVVIGSGAPAAAAIENGRVDAAVLWDAAFGVVENQGVEFKYLDLGVQDELAGMSLVASQDFITENRDLALAYCRAMTKGLVFTLANKEAAIDIMFDVFPTTKPAGISEEEAVPAQVNILDKWLASALKNLPEGHGTGEIDTARWTGTAEKYVAAGILSSDETEGAYDTSFFRECNDFDHEAIVTQADAYEG</sequence>
<evidence type="ECO:0000313" key="3">
    <source>
        <dbReference type="EMBL" id="SFC62996.1"/>
    </source>
</evidence>
<dbReference type="AlphaFoldDB" id="A0A1I1KQ79"/>
<evidence type="ECO:0000256" key="1">
    <source>
        <dbReference type="SAM" id="SignalP"/>
    </source>
</evidence>
<evidence type="ECO:0000313" key="4">
    <source>
        <dbReference type="Proteomes" id="UP000198728"/>
    </source>
</evidence>
<proteinExistence type="predicted"/>
<keyword evidence="1" id="KW-0732">Signal</keyword>
<feature type="signal peptide" evidence="1">
    <location>
        <begin position="1"/>
        <end position="22"/>
    </location>
</feature>
<feature type="domain" description="SsuA/THI5-like" evidence="2">
    <location>
        <begin position="46"/>
        <end position="250"/>
    </location>
</feature>
<name>A0A1I1KQ79_9RHOB</name>
<gene>
    <name evidence="3" type="ORF">SAMN04488094_10739</name>
</gene>
<dbReference type="InterPro" id="IPR027939">
    <property type="entry name" value="NMT1/THI5"/>
</dbReference>
<dbReference type="Gene3D" id="3.40.190.10">
    <property type="entry name" value="Periplasmic binding protein-like II"/>
    <property type="match status" value="2"/>
</dbReference>
<dbReference type="EMBL" id="FOLG01000007">
    <property type="protein sequence ID" value="SFC62996.1"/>
    <property type="molecule type" value="Genomic_DNA"/>
</dbReference>
<dbReference type="SUPFAM" id="SSF53850">
    <property type="entry name" value="Periplasmic binding protein-like II"/>
    <property type="match status" value="1"/>
</dbReference>
<dbReference type="InterPro" id="IPR015168">
    <property type="entry name" value="SsuA/THI5"/>
</dbReference>
<accession>A0A1I1KQ79</accession>
<reference evidence="3 4" key="1">
    <citation type="submission" date="2016-10" db="EMBL/GenBank/DDBJ databases">
        <authorList>
            <person name="de Groot N.N."/>
        </authorList>
    </citation>
    <scope>NUCLEOTIDE SEQUENCE [LARGE SCALE GENOMIC DNA]</scope>
    <source>
        <strain evidence="3 4">DSM 19548</strain>
    </source>
</reference>
<dbReference type="STRING" id="441112.SAMN04488094_10739"/>
<evidence type="ECO:0000259" key="2">
    <source>
        <dbReference type="Pfam" id="PF09084"/>
    </source>
</evidence>
<keyword evidence="4" id="KW-1185">Reference proteome</keyword>
<dbReference type="RefSeq" id="WP_093361049.1">
    <property type="nucleotide sequence ID" value="NZ_FOLG01000007.1"/>
</dbReference>
<dbReference type="PANTHER" id="PTHR31528">
    <property type="entry name" value="4-AMINO-5-HYDROXYMETHYL-2-METHYLPYRIMIDINE PHOSPHATE SYNTHASE THI11-RELATED"/>
    <property type="match status" value="1"/>
</dbReference>
<dbReference type="GO" id="GO:0009228">
    <property type="term" value="P:thiamine biosynthetic process"/>
    <property type="evidence" value="ECO:0007669"/>
    <property type="project" value="InterPro"/>
</dbReference>
<organism evidence="3 4">
    <name type="scientific">Tropicimonas isoalkanivorans</name>
    <dbReference type="NCBI Taxonomy" id="441112"/>
    <lineage>
        <taxon>Bacteria</taxon>
        <taxon>Pseudomonadati</taxon>
        <taxon>Pseudomonadota</taxon>
        <taxon>Alphaproteobacteria</taxon>
        <taxon>Rhodobacterales</taxon>
        <taxon>Roseobacteraceae</taxon>
        <taxon>Tropicimonas</taxon>
    </lineage>
</organism>
<protein>
    <submittedName>
        <fullName evidence="3">NitT/TauT family transport system substrate-binding protein</fullName>
    </submittedName>
</protein>
<dbReference type="OrthoDB" id="6788250at2"/>
<dbReference type="Proteomes" id="UP000198728">
    <property type="component" value="Unassembled WGS sequence"/>
</dbReference>